<dbReference type="InterPro" id="IPR003784">
    <property type="entry name" value="BioY"/>
</dbReference>
<dbReference type="GO" id="GO:0005886">
    <property type="term" value="C:plasma membrane"/>
    <property type="evidence" value="ECO:0007669"/>
    <property type="project" value="UniProtKB-SubCell"/>
</dbReference>
<dbReference type="eggNOG" id="COG1268">
    <property type="taxonomic scope" value="Bacteria"/>
</dbReference>
<protein>
    <recommendedName>
        <fullName evidence="2">Biotin transporter</fullName>
    </recommendedName>
</protein>
<sequence>MQNVTAAPSFSLPSNELLAGKILRVALGTLVLTASSWISIPLSPIPITMQTYAVIVIGSLFGARMGAITVLAWLAEAAIGFPVLAQGAAGLPVFFGPSAGYLASFPVIAAFAGWFSDRKFDSGPIRSLFTMLAANAINLGLGVMWLAALLGWHRAVIVGFMPFWIGGIVKAVLATTTVLLIRGGRARRATDAR</sequence>
<feature type="transmembrane region" description="Helical" evidence="3">
    <location>
        <begin position="128"/>
        <end position="150"/>
    </location>
</feature>
<proteinExistence type="inferred from homology"/>
<comment type="subcellular location">
    <subcellularLocation>
        <location evidence="2">Cell membrane</location>
        <topology evidence="2">Multi-pass membrane protein</topology>
    </subcellularLocation>
</comment>
<feature type="transmembrane region" description="Helical" evidence="3">
    <location>
        <begin position="22"/>
        <end position="40"/>
    </location>
</feature>
<name>G8NW81_GRAMM</name>
<gene>
    <name evidence="4" type="ordered locus">AciX8_2275</name>
</gene>
<dbReference type="KEGG" id="gma:AciX8_2275"/>
<keyword evidence="3" id="KW-0812">Transmembrane</keyword>
<dbReference type="HOGENOM" id="CLU_077931_2_2_0"/>
<dbReference type="Gene3D" id="1.10.1760.20">
    <property type="match status" value="1"/>
</dbReference>
<organism evidence="4 5">
    <name type="scientific">Granulicella mallensis (strain ATCC BAA-1857 / DSM 23137 / MP5ACTX8)</name>
    <dbReference type="NCBI Taxonomy" id="682795"/>
    <lineage>
        <taxon>Bacteria</taxon>
        <taxon>Pseudomonadati</taxon>
        <taxon>Acidobacteriota</taxon>
        <taxon>Terriglobia</taxon>
        <taxon>Terriglobales</taxon>
        <taxon>Acidobacteriaceae</taxon>
        <taxon>Granulicella</taxon>
    </lineage>
</organism>
<dbReference type="EMBL" id="CP003130">
    <property type="protein sequence ID" value="AEU36593.1"/>
    <property type="molecule type" value="Genomic_DNA"/>
</dbReference>
<dbReference type="PANTHER" id="PTHR34295:SF1">
    <property type="entry name" value="BIOTIN TRANSPORTER BIOY"/>
    <property type="match status" value="1"/>
</dbReference>
<dbReference type="RefSeq" id="WP_014265471.1">
    <property type="nucleotide sequence ID" value="NC_016631.1"/>
</dbReference>
<dbReference type="PANTHER" id="PTHR34295">
    <property type="entry name" value="BIOTIN TRANSPORTER BIOY"/>
    <property type="match status" value="1"/>
</dbReference>
<feature type="transmembrane region" description="Helical" evidence="3">
    <location>
        <begin position="156"/>
        <end position="181"/>
    </location>
</feature>
<dbReference type="PIRSF" id="PIRSF016661">
    <property type="entry name" value="BioY"/>
    <property type="match status" value="1"/>
</dbReference>
<dbReference type="GO" id="GO:0015225">
    <property type="term" value="F:biotin transmembrane transporter activity"/>
    <property type="evidence" value="ECO:0007669"/>
    <property type="project" value="UniProtKB-UniRule"/>
</dbReference>
<keyword evidence="5" id="KW-1185">Reference proteome</keyword>
<comment type="similarity">
    <text evidence="1 2">Belongs to the BioY family.</text>
</comment>
<accession>G8NW81</accession>
<dbReference type="STRING" id="682795.AciX8_2275"/>
<reference evidence="4 5" key="1">
    <citation type="submission" date="2011-11" db="EMBL/GenBank/DDBJ databases">
        <title>Complete sequence of Granulicella mallensis MP5ACTX8.</title>
        <authorList>
            <consortium name="US DOE Joint Genome Institute"/>
            <person name="Lucas S."/>
            <person name="Copeland A."/>
            <person name="Lapidus A."/>
            <person name="Cheng J.-F."/>
            <person name="Goodwin L."/>
            <person name="Pitluck S."/>
            <person name="Peters L."/>
            <person name="Lu M."/>
            <person name="Detter J.C."/>
            <person name="Han C."/>
            <person name="Tapia R."/>
            <person name="Land M."/>
            <person name="Hauser L."/>
            <person name="Kyrpides N."/>
            <person name="Ivanova N."/>
            <person name="Mikhailova N."/>
            <person name="Pagani I."/>
            <person name="Rawat S."/>
            <person name="Mannisto M."/>
            <person name="Haggblom M."/>
            <person name="Woyke T."/>
        </authorList>
    </citation>
    <scope>NUCLEOTIDE SEQUENCE [LARGE SCALE GENOMIC DNA]</scope>
    <source>
        <strain evidence="5">ATCC BAA-1857 / DSM 23137 / MP5ACTX8</strain>
    </source>
</reference>
<dbReference type="Proteomes" id="UP000007113">
    <property type="component" value="Chromosome"/>
</dbReference>
<feature type="transmembrane region" description="Helical" evidence="3">
    <location>
        <begin position="94"/>
        <end position="116"/>
    </location>
</feature>
<dbReference type="AlphaFoldDB" id="G8NW81"/>
<dbReference type="Pfam" id="PF02632">
    <property type="entry name" value="BioY"/>
    <property type="match status" value="1"/>
</dbReference>
<keyword evidence="3" id="KW-1133">Transmembrane helix</keyword>
<evidence type="ECO:0000256" key="3">
    <source>
        <dbReference type="SAM" id="Phobius"/>
    </source>
</evidence>
<evidence type="ECO:0000313" key="4">
    <source>
        <dbReference type="EMBL" id="AEU36593.1"/>
    </source>
</evidence>
<evidence type="ECO:0000256" key="1">
    <source>
        <dbReference type="ARBA" id="ARBA00010692"/>
    </source>
</evidence>
<keyword evidence="2" id="KW-0813">Transport</keyword>
<dbReference type="OrthoDB" id="9803495at2"/>
<evidence type="ECO:0000313" key="5">
    <source>
        <dbReference type="Proteomes" id="UP000007113"/>
    </source>
</evidence>
<keyword evidence="2" id="KW-1003">Cell membrane</keyword>
<feature type="transmembrane region" description="Helical" evidence="3">
    <location>
        <begin position="52"/>
        <end position="74"/>
    </location>
</feature>
<evidence type="ECO:0000256" key="2">
    <source>
        <dbReference type="PIRNR" id="PIRNR016661"/>
    </source>
</evidence>
<keyword evidence="2 3" id="KW-0472">Membrane</keyword>